<evidence type="ECO:0000256" key="11">
    <source>
        <dbReference type="ARBA" id="ARBA00023136"/>
    </source>
</evidence>
<dbReference type="PANTHER" id="PTHR13269:SF6">
    <property type="entry name" value="NUCLEOPORIN NDC1"/>
    <property type="match status" value="1"/>
</dbReference>
<evidence type="ECO:0000256" key="7">
    <source>
        <dbReference type="ARBA" id="ARBA00022927"/>
    </source>
</evidence>
<dbReference type="GO" id="GO:0005816">
    <property type="term" value="C:spindle pole body"/>
    <property type="evidence" value="ECO:0007669"/>
    <property type="project" value="TreeGrafter"/>
</dbReference>
<evidence type="ECO:0000256" key="8">
    <source>
        <dbReference type="ARBA" id="ARBA00022989"/>
    </source>
</evidence>
<feature type="transmembrane region" description="Helical" evidence="13">
    <location>
        <begin position="269"/>
        <end position="293"/>
    </location>
</feature>
<dbReference type="GO" id="GO:0070631">
    <property type="term" value="P:spindle pole body localization"/>
    <property type="evidence" value="ECO:0007669"/>
    <property type="project" value="TreeGrafter"/>
</dbReference>
<evidence type="ECO:0000256" key="6">
    <source>
        <dbReference type="ARBA" id="ARBA00022816"/>
    </source>
</evidence>
<keyword evidence="9" id="KW-0811">Translocation</keyword>
<dbReference type="GO" id="GO:0015031">
    <property type="term" value="P:protein transport"/>
    <property type="evidence" value="ECO:0007669"/>
    <property type="project" value="UniProtKB-KW"/>
</dbReference>
<evidence type="ECO:0000256" key="9">
    <source>
        <dbReference type="ARBA" id="ARBA00023010"/>
    </source>
</evidence>
<keyword evidence="7" id="KW-0653">Protein transport</keyword>
<evidence type="ECO:0000256" key="1">
    <source>
        <dbReference type="ARBA" id="ARBA00004232"/>
    </source>
</evidence>
<dbReference type="Proteomes" id="UP001182556">
    <property type="component" value="Unassembled WGS sequence"/>
</dbReference>
<dbReference type="PANTHER" id="PTHR13269">
    <property type="entry name" value="NUCLEOPORIN NDC1"/>
    <property type="match status" value="1"/>
</dbReference>
<comment type="caution">
    <text evidence="14">The sequence shown here is derived from an EMBL/GenBank/DDBJ whole genome shotgun (WGS) entry which is preliminary data.</text>
</comment>
<dbReference type="GO" id="GO:0070762">
    <property type="term" value="C:nuclear pore transmembrane ring"/>
    <property type="evidence" value="ECO:0007669"/>
    <property type="project" value="TreeGrafter"/>
</dbReference>
<feature type="transmembrane region" description="Helical" evidence="13">
    <location>
        <begin position="59"/>
        <end position="79"/>
    </location>
</feature>
<comment type="subcellular location">
    <subcellularLocation>
        <location evidence="1">Nucleus membrane</location>
        <topology evidence="1">Multi-pass membrane protein</topology>
    </subcellularLocation>
    <subcellularLocation>
        <location evidence="2">Nucleus</location>
        <location evidence="2">Nuclear pore complex</location>
    </subcellularLocation>
</comment>
<dbReference type="GO" id="GO:0006999">
    <property type="term" value="P:nuclear pore organization"/>
    <property type="evidence" value="ECO:0007669"/>
    <property type="project" value="TreeGrafter"/>
</dbReference>
<keyword evidence="10" id="KW-0906">Nuclear pore complex</keyword>
<keyword evidence="5 13" id="KW-0812">Transmembrane</keyword>
<evidence type="ECO:0000256" key="5">
    <source>
        <dbReference type="ARBA" id="ARBA00022692"/>
    </source>
</evidence>
<keyword evidence="15" id="KW-1185">Reference proteome</keyword>
<dbReference type="AlphaFoldDB" id="A0AAD9L6T4"/>
<evidence type="ECO:0000256" key="13">
    <source>
        <dbReference type="SAM" id="Phobius"/>
    </source>
</evidence>
<feature type="transmembrane region" description="Helical" evidence="13">
    <location>
        <begin position="110"/>
        <end position="130"/>
    </location>
</feature>
<keyword evidence="8 13" id="KW-1133">Transmembrane helix</keyword>
<dbReference type="GO" id="GO:0031965">
    <property type="term" value="C:nuclear membrane"/>
    <property type="evidence" value="ECO:0007669"/>
    <property type="project" value="UniProtKB-SubCell"/>
</dbReference>
<comment type="similarity">
    <text evidence="3">Belongs to the NDC1 family.</text>
</comment>
<dbReference type="Pfam" id="PF09531">
    <property type="entry name" value="Ndc1_Nup"/>
    <property type="match status" value="1"/>
</dbReference>
<dbReference type="GO" id="GO:0051028">
    <property type="term" value="P:mRNA transport"/>
    <property type="evidence" value="ECO:0007669"/>
    <property type="project" value="UniProtKB-KW"/>
</dbReference>
<evidence type="ECO:0000256" key="3">
    <source>
        <dbReference type="ARBA" id="ARBA00005760"/>
    </source>
</evidence>
<feature type="transmembrane region" description="Helical" evidence="13">
    <location>
        <begin position="207"/>
        <end position="233"/>
    </location>
</feature>
<evidence type="ECO:0000256" key="2">
    <source>
        <dbReference type="ARBA" id="ARBA00004567"/>
    </source>
</evidence>
<keyword evidence="6" id="KW-0509">mRNA transport</keyword>
<dbReference type="InterPro" id="IPR019049">
    <property type="entry name" value="Nucleoporin_prot_Ndc1/Nup"/>
</dbReference>
<dbReference type="EMBL" id="JAODAN010000003">
    <property type="protein sequence ID" value="KAK1925343.1"/>
    <property type="molecule type" value="Genomic_DNA"/>
</dbReference>
<reference evidence="14" key="1">
    <citation type="submission" date="2023-02" db="EMBL/GenBank/DDBJ databases">
        <title>Identification and recombinant expression of a fungal hydrolase from Papiliotrema laurentii that hydrolyzes apple cutin and clears colloidal polyester polyurethane.</title>
        <authorList>
            <consortium name="DOE Joint Genome Institute"/>
            <person name="Roman V.A."/>
            <person name="Bojanowski C."/>
            <person name="Crable B.R."/>
            <person name="Wagner D.N."/>
            <person name="Hung C.S."/>
            <person name="Nadeau L.J."/>
            <person name="Schratz L."/>
            <person name="Haridas S."/>
            <person name="Pangilinan J."/>
            <person name="Lipzen A."/>
            <person name="Na H."/>
            <person name="Yan M."/>
            <person name="Ng V."/>
            <person name="Grigoriev I.V."/>
            <person name="Spatafora J.W."/>
            <person name="Barlow D."/>
            <person name="Biffinger J."/>
            <person name="Kelley-Loughnane N."/>
            <person name="Varaljay V.A."/>
            <person name="Crookes-Goodson W.J."/>
        </authorList>
    </citation>
    <scope>NUCLEOTIDE SEQUENCE</scope>
    <source>
        <strain evidence="14">5307AH</strain>
    </source>
</reference>
<dbReference type="GO" id="GO:0030674">
    <property type="term" value="F:protein-macromolecule adaptor activity"/>
    <property type="evidence" value="ECO:0007669"/>
    <property type="project" value="TreeGrafter"/>
</dbReference>
<evidence type="ECO:0000313" key="14">
    <source>
        <dbReference type="EMBL" id="KAK1925343.1"/>
    </source>
</evidence>
<evidence type="ECO:0000256" key="12">
    <source>
        <dbReference type="ARBA" id="ARBA00023242"/>
    </source>
</evidence>
<accession>A0AAD9L6T4</accession>
<gene>
    <name evidence="14" type="ORF">DB88DRAFT_190414</name>
</gene>
<sequence>MSSVAQRSAAIPAYAKVEKQYKFSLVRRWFDFVWRTAVFSGFVTAVSTFSITWKGSTLLFGLLGGIFAFPFTLYPILAARRAYITAPSKSVAKASPISLFTSSVTASRSVWYLATHAIFAAGFALVYTQIISWTNDSVDFGILRPTPRHPLHLNERVAFLLWGNVCFFTLLGLVDIVKSRTTGQWPKKRTPLFVAAQKGLDEGLGKLLELIPIFGLSSWSFTIFPPAFSILYWQLRRRLWYFAAKWGLSSFVINWARSSKTNLSVGLMAYLYALILASLVLFRLPTAIMNAYITQPLSFANIKSPLTPDRYLLEALKSKDPYLLHFTLMELLRVSYDPTRRSKIFNEPAASPNARTVLVLEIWQELLLHFGAAYKTLATRNGAVVTRGAPLPARPSGPDPRAIQVKQADVFRPVVKQKSTIGLALQNVLDGPVKPTPPAVINAEQAVIAAESKALKQVEGVAKEAVKRLEGYERGKVVVKETQGIIESIFTWSGQQWARKSVRTSVPEPMVVEWILDIFATLAVASADEDQFGYVQSVMPATLEAIVRYRSALLSLESELLARARTIGRGGEPAATEVRRLIGETFGACDRAVLRIGERFGKSLSAFKFPPGVAGQLGEICRPLETVEEE</sequence>
<evidence type="ECO:0000313" key="15">
    <source>
        <dbReference type="Proteomes" id="UP001182556"/>
    </source>
</evidence>
<evidence type="ECO:0000256" key="10">
    <source>
        <dbReference type="ARBA" id="ARBA00023132"/>
    </source>
</evidence>
<keyword evidence="11 13" id="KW-0472">Membrane</keyword>
<organism evidence="14 15">
    <name type="scientific">Papiliotrema laurentii</name>
    <name type="common">Cryptococcus laurentii</name>
    <dbReference type="NCBI Taxonomy" id="5418"/>
    <lineage>
        <taxon>Eukaryota</taxon>
        <taxon>Fungi</taxon>
        <taxon>Dikarya</taxon>
        <taxon>Basidiomycota</taxon>
        <taxon>Agaricomycotina</taxon>
        <taxon>Tremellomycetes</taxon>
        <taxon>Tremellales</taxon>
        <taxon>Rhynchogastremaceae</taxon>
        <taxon>Papiliotrema</taxon>
    </lineage>
</organism>
<name>A0AAD9L6T4_PAPLA</name>
<proteinExistence type="inferred from homology"/>
<protein>
    <submittedName>
        <fullName evidence="14">Nucleoporin protein Ndc1-Nup</fullName>
    </submittedName>
</protein>
<keyword evidence="12" id="KW-0539">Nucleus</keyword>
<keyword evidence="4" id="KW-0813">Transport</keyword>
<feature type="transmembrane region" description="Helical" evidence="13">
    <location>
        <begin position="32"/>
        <end position="53"/>
    </location>
</feature>
<evidence type="ECO:0000256" key="4">
    <source>
        <dbReference type="ARBA" id="ARBA00022448"/>
    </source>
</evidence>